<dbReference type="EMBL" id="BKCJ011301342">
    <property type="protein sequence ID" value="GFD17590.1"/>
    <property type="molecule type" value="Genomic_DNA"/>
</dbReference>
<evidence type="ECO:0008006" key="3">
    <source>
        <dbReference type="Google" id="ProtNLM"/>
    </source>
</evidence>
<protein>
    <recommendedName>
        <fullName evidence="3">Retrovirus-related Pol polyprotein from transposon TNT 1-94</fullName>
    </recommendedName>
</protein>
<feature type="region of interest" description="Disordered" evidence="1">
    <location>
        <begin position="1"/>
        <end position="56"/>
    </location>
</feature>
<proteinExistence type="predicted"/>
<comment type="caution">
    <text evidence="2">The sequence shown here is derived from an EMBL/GenBank/DDBJ whole genome shotgun (WGS) entry which is preliminary data.</text>
</comment>
<sequence>RSPAPPSKQSSSTVSNANTKYKGKEIAKPITPPSEPASEEDSDPEQDQRDKDMKFRNQWIVTVAGERETVGSRKPKKAKDYTYHKEKMLLCKQAEKGVRLQAEQADWLTNTDEEIDEQELEARFNYMAKIGG</sequence>
<feature type="non-terminal residue" evidence="2">
    <location>
        <position position="1"/>
    </location>
</feature>
<reference evidence="2" key="1">
    <citation type="journal article" date="2019" name="Sci. Rep.">
        <title>Draft genome of Tanacetum cinerariifolium, the natural source of mosquito coil.</title>
        <authorList>
            <person name="Yamashiro T."/>
            <person name="Shiraishi A."/>
            <person name="Satake H."/>
            <person name="Nakayama K."/>
        </authorList>
    </citation>
    <scope>NUCLEOTIDE SEQUENCE</scope>
</reference>
<accession>A0A699U5J5</accession>
<feature type="non-terminal residue" evidence="2">
    <location>
        <position position="132"/>
    </location>
</feature>
<evidence type="ECO:0000256" key="1">
    <source>
        <dbReference type="SAM" id="MobiDB-lite"/>
    </source>
</evidence>
<evidence type="ECO:0000313" key="2">
    <source>
        <dbReference type="EMBL" id="GFD17590.1"/>
    </source>
</evidence>
<organism evidence="2">
    <name type="scientific">Tanacetum cinerariifolium</name>
    <name type="common">Dalmatian daisy</name>
    <name type="synonym">Chrysanthemum cinerariifolium</name>
    <dbReference type="NCBI Taxonomy" id="118510"/>
    <lineage>
        <taxon>Eukaryota</taxon>
        <taxon>Viridiplantae</taxon>
        <taxon>Streptophyta</taxon>
        <taxon>Embryophyta</taxon>
        <taxon>Tracheophyta</taxon>
        <taxon>Spermatophyta</taxon>
        <taxon>Magnoliopsida</taxon>
        <taxon>eudicotyledons</taxon>
        <taxon>Gunneridae</taxon>
        <taxon>Pentapetalae</taxon>
        <taxon>asterids</taxon>
        <taxon>campanulids</taxon>
        <taxon>Asterales</taxon>
        <taxon>Asteraceae</taxon>
        <taxon>Asteroideae</taxon>
        <taxon>Anthemideae</taxon>
        <taxon>Anthemidinae</taxon>
        <taxon>Tanacetum</taxon>
    </lineage>
</organism>
<feature type="compositionally biased region" description="Polar residues" evidence="1">
    <location>
        <begin position="7"/>
        <end position="19"/>
    </location>
</feature>
<name>A0A699U5J5_TANCI</name>
<dbReference type="AlphaFoldDB" id="A0A699U5J5"/>
<gene>
    <name evidence="2" type="ORF">Tci_889559</name>
</gene>
<feature type="compositionally biased region" description="Basic and acidic residues" evidence="1">
    <location>
        <begin position="46"/>
        <end position="55"/>
    </location>
</feature>